<protein>
    <submittedName>
        <fullName evidence="1">Uncharacterized protein</fullName>
    </submittedName>
</protein>
<organism evidence="1">
    <name type="scientific">Picea glauca</name>
    <name type="common">White spruce</name>
    <name type="synonym">Pinus glauca</name>
    <dbReference type="NCBI Taxonomy" id="3330"/>
    <lineage>
        <taxon>Eukaryota</taxon>
        <taxon>Viridiplantae</taxon>
        <taxon>Streptophyta</taxon>
        <taxon>Embryophyta</taxon>
        <taxon>Tracheophyta</taxon>
        <taxon>Spermatophyta</taxon>
        <taxon>Pinopsida</taxon>
        <taxon>Pinidae</taxon>
        <taxon>Conifers I</taxon>
        <taxon>Pinales</taxon>
        <taxon>Pinaceae</taxon>
        <taxon>Picea</taxon>
    </lineage>
</organism>
<name>A0A101LXM7_PICGL</name>
<comment type="caution">
    <text evidence="1">The sequence shown here is derived from an EMBL/GenBank/DDBJ whole genome shotgun (WGS) entry which is preliminary data.</text>
</comment>
<dbReference type="EMBL" id="LKAM01000007">
    <property type="protein sequence ID" value="KUM47246.1"/>
    <property type="molecule type" value="Genomic_DNA"/>
</dbReference>
<sequence>MLTYPSACLRVSYFRMGMDALLASMLHQCLSLEHHILSQMACFNLG</sequence>
<proteinExistence type="predicted"/>
<reference evidence="1" key="1">
    <citation type="journal article" date="2015" name="Genome Biol. Evol.">
        <title>Organellar Genomes of White Spruce (Picea glauca): Assembly and Annotation.</title>
        <authorList>
            <person name="Jackman S.D."/>
            <person name="Warren R.L."/>
            <person name="Gibb E.A."/>
            <person name="Vandervalk B.P."/>
            <person name="Mohamadi H."/>
            <person name="Chu J."/>
            <person name="Raymond A."/>
            <person name="Pleasance S."/>
            <person name="Coope R."/>
            <person name="Wildung M.R."/>
            <person name="Ritland C.E."/>
            <person name="Bousquet J."/>
            <person name="Jones S.J."/>
            <person name="Bohlmann J."/>
            <person name="Birol I."/>
        </authorList>
    </citation>
    <scope>NUCLEOTIDE SEQUENCE [LARGE SCALE GENOMIC DNA]</scope>
    <source>
        <tissue evidence="1">Flushing bud</tissue>
    </source>
</reference>
<evidence type="ECO:0000313" key="1">
    <source>
        <dbReference type="EMBL" id="KUM47246.1"/>
    </source>
</evidence>
<dbReference type="AlphaFoldDB" id="A0A101LXM7"/>
<accession>A0A101LXM7</accession>
<keyword evidence="1" id="KW-0496">Mitochondrion</keyword>
<geneLocation type="mitochondrion" evidence="1"/>
<gene>
    <name evidence="1" type="ORF">ABT39_MTgene5431</name>
</gene>